<dbReference type="AlphaFoldDB" id="A0AAN5D081"/>
<reference evidence="5" key="1">
    <citation type="submission" date="2022-10" db="EMBL/GenBank/DDBJ databases">
        <title>Genome assembly of Pristionchus species.</title>
        <authorList>
            <person name="Yoshida K."/>
            <person name="Sommer R.J."/>
        </authorList>
    </citation>
    <scope>NUCLEOTIDE SEQUENCE [LARGE SCALE GENOMIC DNA]</scope>
    <source>
        <strain evidence="5">RS5460</strain>
    </source>
</reference>
<dbReference type="GO" id="GO:0042026">
    <property type="term" value="P:protein refolding"/>
    <property type="evidence" value="ECO:0007669"/>
    <property type="project" value="TreeGrafter"/>
</dbReference>
<dbReference type="GO" id="GO:0009408">
    <property type="term" value="P:response to heat"/>
    <property type="evidence" value="ECO:0007669"/>
    <property type="project" value="TreeGrafter"/>
</dbReference>
<dbReference type="CDD" id="cd06526">
    <property type="entry name" value="metazoan_ACD"/>
    <property type="match status" value="1"/>
</dbReference>
<dbReference type="Pfam" id="PF00011">
    <property type="entry name" value="HSP20"/>
    <property type="match status" value="1"/>
</dbReference>
<organism evidence="4 5">
    <name type="scientific">Pristionchus mayeri</name>
    <dbReference type="NCBI Taxonomy" id="1317129"/>
    <lineage>
        <taxon>Eukaryota</taxon>
        <taxon>Metazoa</taxon>
        <taxon>Ecdysozoa</taxon>
        <taxon>Nematoda</taxon>
        <taxon>Chromadorea</taxon>
        <taxon>Rhabditida</taxon>
        <taxon>Rhabditina</taxon>
        <taxon>Diplogasteromorpha</taxon>
        <taxon>Diplogasteroidea</taxon>
        <taxon>Neodiplogasteridae</taxon>
        <taxon>Pristionchus</taxon>
    </lineage>
</organism>
<dbReference type="InterPro" id="IPR008978">
    <property type="entry name" value="HSP20-like_chaperone"/>
</dbReference>
<evidence type="ECO:0000313" key="4">
    <source>
        <dbReference type="EMBL" id="GMR54303.1"/>
    </source>
</evidence>
<keyword evidence="5" id="KW-1185">Reference proteome</keyword>
<comment type="caution">
    <text evidence="4">The sequence shown here is derived from an EMBL/GenBank/DDBJ whole genome shotgun (WGS) entry which is preliminary data.</text>
</comment>
<protein>
    <recommendedName>
        <fullName evidence="3">SHSP domain-containing protein</fullName>
    </recommendedName>
</protein>
<evidence type="ECO:0000256" key="2">
    <source>
        <dbReference type="RuleBase" id="RU003616"/>
    </source>
</evidence>
<proteinExistence type="inferred from homology"/>
<dbReference type="PRINTS" id="PR00299">
    <property type="entry name" value="ACRYSTALLIN"/>
</dbReference>
<name>A0AAN5D081_9BILA</name>
<dbReference type="InterPro" id="IPR001436">
    <property type="entry name" value="Alpha-crystallin/sHSP_animal"/>
</dbReference>
<dbReference type="EMBL" id="BTRK01000005">
    <property type="protein sequence ID" value="GMR54303.1"/>
    <property type="molecule type" value="Genomic_DNA"/>
</dbReference>
<evidence type="ECO:0000256" key="1">
    <source>
        <dbReference type="PROSITE-ProRule" id="PRU00285"/>
    </source>
</evidence>
<sequence length="149" mass="16645">MSLTGYSPLGRSMNRAFDQMFNDDFFRGGVCPYWARIPHERSLDLGSALGGVQNTPEKFAVSVDVSHFKPNEIKVNLNGNELTIEGEHEEKTDQHGTIKRSFVRKFVLPEDTNLDSLRSSLSDKGHLTIEAPKKTQALTQSRAIPITRG</sequence>
<dbReference type="GO" id="GO:0005737">
    <property type="term" value="C:cytoplasm"/>
    <property type="evidence" value="ECO:0007669"/>
    <property type="project" value="TreeGrafter"/>
</dbReference>
<dbReference type="GO" id="GO:0051082">
    <property type="term" value="F:unfolded protein binding"/>
    <property type="evidence" value="ECO:0007669"/>
    <property type="project" value="TreeGrafter"/>
</dbReference>
<evidence type="ECO:0000259" key="3">
    <source>
        <dbReference type="PROSITE" id="PS01031"/>
    </source>
</evidence>
<dbReference type="GO" id="GO:0036498">
    <property type="term" value="P:IRE1-mediated unfolded protein response"/>
    <property type="evidence" value="ECO:0007669"/>
    <property type="project" value="TreeGrafter"/>
</dbReference>
<dbReference type="GO" id="GO:0005634">
    <property type="term" value="C:nucleus"/>
    <property type="evidence" value="ECO:0007669"/>
    <property type="project" value="TreeGrafter"/>
</dbReference>
<dbReference type="PROSITE" id="PS01031">
    <property type="entry name" value="SHSP"/>
    <property type="match status" value="1"/>
</dbReference>
<comment type="similarity">
    <text evidence="1 2">Belongs to the small heat shock protein (HSP20) family.</text>
</comment>
<dbReference type="PANTHER" id="PTHR45640:SF32">
    <property type="entry name" value="STRESS-INDUCED PROTEIN 1"/>
    <property type="match status" value="1"/>
</dbReference>
<feature type="domain" description="SHSP" evidence="3">
    <location>
        <begin position="40"/>
        <end position="149"/>
    </location>
</feature>
<dbReference type="Gene3D" id="2.60.40.790">
    <property type="match status" value="1"/>
</dbReference>
<dbReference type="InterPro" id="IPR002068">
    <property type="entry name" value="A-crystallin/Hsp20_dom"/>
</dbReference>
<dbReference type="Proteomes" id="UP001328107">
    <property type="component" value="Unassembled WGS sequence"/>
</dbReference>
<accession>A0AAN5D081</accession>
<dbReference type="SUPFAM" id="SSF49764">
    <property type="entry name" value="HSP20-like chaperones"/>
    <property type="match status" value="1"/>
</dbReference>
<gene>
    <name evidence="4" type="ORF">PMAYCL1PPCAC_24498</name>
</gene>
<evidence type="ECO:0000313" key="5">
    <source>
        <dbReference type="Proteomes" id="UP001328107"/>
    </source>
</evidence>
<dbReference type="PANTHER" id="PTHR45640">
    <property type="entry name" value="HEAT SHOCK PROTEIN HSP-12.2-RELATED"/>
    <property type="match status" value="1"/>
</dbReference>